<accession>T0L621</accession>
<dbReference type="GO" id="GO:0016491">
    <property type="term" value="F:oxidoreductase activity"/>
    <property type="evidence" value="ECO:0007669"/>
    <property type="project" value="TreeGrafter"/>
</dbReference>
<organism evidence="3 4">
    <name type="scientific">Vairimorpha apis BRL 01</name>
    <dbReference type="NCBI Taxonomy" id="1037528"/>
    <lineage>
        <taxon>Eukaryota</taxon>
        <taxon>Fungi</taxon>
        <taxon>Fungi incertae sedis</taxon>
        <taxon>Microsporidia</taxon>
        <taxon>Nosematidae</taxon>
        <taxon>Vairimorpha</taxon>
    </lineage>
</organism>
<reference evidence="3 4" key="1">
    <citation type="journal article" date="2013" name="BMC Genomics">
        <title>Genome sequencing and comparative genomics of honey bee microsporidia, Nosema apis reveal novel insights into host-parasite interactions.</title>
        <authorList>
            <person name="Chen Yp."/>
            <person name="Pettis J.S."/>
            <person name="Zhao Y."/>
            <person name="Liu X."/>
            <person name="Tallon L.J."/>
            <person name="Sadzewicz L.D."/>
            <person name="Li R."/>
            <person name="Zheng H."/>
            <person name="Huang S."/>
            <person name="Zhang X."/>
            <person name="Hamilton M.C."/>
            <person name="Pernal S.F."/>
            <person name="Melathopoulos A.P."/>
            <person name="Yan X."/>
            <person name="Evans J.D."/>
        </authorList>
    </citation>
    <scope>NUCLEOTIDE SEQUENCE [LARGE SCALE GENOMIC DNA]</scope>
    <source>
        <strain evidence="3 4">BRL 01</strain>
    </source>
</reference>
<dbReference type="Pfam" id="PF00258">
    <property type="entry name" value="Flavodoxin_1"/>
    <property type="match status" value="1"/>
</dbReference>
<evidence type="ECO:0000256" key="1">
    <source>
        <dbReference type="ARBA" id="ARBA00022630"/>
    </source>
</evidence>
<dbReference type="SUPFAM" id="SSF52218">
    <property type="entry name" value="Flavoproteins"/>
    <property type="match status" value="1"/>
</dbReference>
<evidence type="ECO:0000313" key="4">
    <source>
        <dbReference type="Proteomes" id="UP000053780"/>
    </source>
</evidence>
<dbReference type="Gene3D" id="3.40.50.360">
    <property type="match status" value="1"/>
</dbReference>
<evidence type="ECO:0000259" key="2">
    <source>
        <dbReference type="PROSITE" id="PS50902"/>
    </source>
</evidence>
<dbReference type="EMBL" id="KE647346">
    <property type="protein sequence ID" value="EQB59939.1"/>
    <property type="molecule type" value="Genomic_DNA"/>
</dbReference>
<dbReference type="AlphaFoldDB" id="T0L621"/>
<dbReference type="GO" id="GO:0050660">
    <property type="term" value="F:flavin adenine dinucleotide binding"/>
    <property type="evidence" value="ECO:0007669"/>
    <property type="project" value="TreeGrafter"/>
</dbReference>
<dbReference type="Proteomes" id="UP000053780">
    <property type="component" value="Unassembled WGS sequence"/>
</dbReference>
<keyword evidence="1" id="KW-0285">Flavoprotein</keyword>
<sequence length="282" mass="33032">MIILYASDSNESQQMALLIQNKLLNNSNILDNRISCNSTLEISRFEFIKILDIDTIIFVCSTTDNGTEPTPMSDFWKQLTNKNLPNGCLSHLSFAVFGLGDSSTNTYNWCSKKLFNCLIKLGATPILRRGCSDIQDKKGYLTEFEDWMKDFNKLLKHKKLSDAFIYCAPEEICKSFTKHEFLRTKEFLKYNEIDIIYLNTIIEYDFDCIPLPTFFLDLYNFINNVPEYIKDKVLQIYNDYDLYNDYVTADKRSIFKILVDLRIKINIEFILKNIPKKIHTKK</sequence>
<dbReference type="InterPro" id="IPR029039">
    <property type="entry name" value="Flavoprotein-like_sf"/>
</dbReference>
<dbReference type="VEuPathDB" id="MicrosporidiaDB:NAPIS_ORF02462"/>
<dbReference type="OrthoDB" id="1856718at2759"/>
<dbReference type="GO" id="GO:0010181">
    <property type="term" value="F:FMN binding"/>
    <property type="evidence" value="ECO:0007669"/>
    <property type="project" value="InterPro"/>
</dbReference>
<keyword evidence="4" id="KW-1185">Reference proteome</keyword>
<protein>
    <submittedName>
        <fullName evidence="3">Nadph cytochrome p450 reductase</fullName>
    </submittedName>
</protein>
<proteinExistence type="predicted"/>
<dbReference type="PRINTS" id="PR00369">
    <property type="entry name" value="FLAVODOXIN"/>
</dbReference>
<dbReference type="PROSITE" id="PS50902">
    <property type="entry name" value="FLAVODOXIN_LIKE"/>
    <property type="match status" value="1"/>
</dbReference>
<gene>
    <name evidence="3" type="ORF">NAPIS_ORF02462</name>
</gene>
<feature type="domain" description="Flavodoxin-like" evidence="2">
    <location>
        <begin position="1"/>
        <end position="152"/>
    </location>
</feature>
<dbReference type="PANTHER" id="PTHR19384">
    <property type="entry name" value="NITRIC OXIDE SYNTHASE-RELATED"/>
    <property type="match status" value="1"/>
</dbReference>
<dbReference type="GO" id="GO:0005829">
    <property type="term" value="C:cytosol"/>
    <property type="evidence" value="ECO:0007669"/>
    <property type="project" value="TreeGrafter"/>
</dbReference>
<dbReference type="InterPro" id="IPR001094">
    <property type="entry name" value="Flavdoxin-like"/>
</dbReference>
<dbReference type="InterPro" id="IPR008254">
    <property type="entry name" value="Flavodoxin/NO_synth"/>
</dbReference>
<name>T0L621_9MICR</name>
<dbReference type="PANTHER" id="PTHR19384:SF10">
    <property type="entry name" value="NADPH-DEPENDENT DIFLAVIN OXIDOREDUCTASE 1"/>
    <property type="match status" value="1"/>
</dbReference>
<evidence type="ECO:0000313" key="3">
    <source>
        <dbReference type="EMBL" id="EQB59939.1"/>
    </source>
</evidence>
<dbReference type="HOGENOM" id="CLU_987291_0_0_1"/>